<comment type="similarity">
    <text evidence="3 10">Belongs to the nonaspanin (TM9SF) (TC 9.A.2) family.</text>
</comment>
<evidence type="ECO:0000256" key="1">
    <source>
        <dbReference type="ARBA" id="ARBA00004337"/>
    </source>
</evidence>
<proteinExistence type="inferred from homology"/>
<keyword evidence="4 10" id="KW-0812">Transmembrane</keyword>
<evidence type="ECO:0000256" key="10">
    <source>
        <dbReference type="RuleBase" id="RU363079"/>
    </source>
</evidence>
<sequence length="430" mass="48990">MSKASEIIVLAVLLVALSFTVNSATANPNNHRYNVGDPVPLFVNKVGPLNNPSETYYYYDLPFCSPDPLVRKKESFGEVLNGDRLTNSLYELKFRGDKTRETLCQRKFNVAEVAKFRDAVIDDFYFQMYYDDLPLWGFVGKVEEESGILDAKGPKYYLFTHVQFDILYNGDRVIEIRAFSDPNHVVDITDDVEINVTFTYSVIWNESSTKFEDRMDKCAEGDEEEDKEVGWKYIHGDVFRRPPNFSLFCAVLGTGTQLLTLNGVCVLLWLLYLGPMFVTVFILNTVATAFGATAALPFGTITMILLVCPCLAIPLLALGGVFGYRYRSEFQAPCATKRFPREIPPLAWYRKTPCQMFIAGLLSFSAIVLELHHLYASIWGYKICTLPGILFITFIILIILTAMISVGLTYVQLSVEDHEWWWRYVLLHMQ</sequence>
<keyword evidence="8" id="KW-0333">Golgi apparatus</keyword>
<dbReference type="AlphaFoldDB" id="A0A2N9ISN8"/>
<dbReference type="PANTHER" id="PTHR10766">
    <property type="entry name" value="TRANSMEMBRANE 9 SUPERFAMILY PROTEIN"/>
    <property type="match status" value="1"/>
</dbReference>
<evidence type="ECO:0000256" key="3">
    <source>
        <dbReference type="ARBA" id="ARBA00005227"/>
    </source>
</evidence>
<keyword evidence="7 10" id="KW-1133">Transmembrane helix</keyword>
<feature type="transmembrane region" description="Helical" evidence="10">
    <location>
        <begin position="304"/>
        <end position="324"/>
    </location>
</feature>
<evidence type="ECO:0000256" key="6">
    <source>
        <dbReference type="ARBA" id="ARBA00022753"/>
    </source>
</evidence>
<dbReference type="EMBL" id="OIVN01006182">
    <property type="protein sequence ID" value="SPD27149.1"/>
    <property type="molecule type" value="Genomic_DNA"/>
</dbReference>
<comment type="caution">
    <text evidence="10">Lacks conserved residue(s) required for the propagation of feature annotation.</text>
</comment>
<dbReference type="PANTHER" id="PTHR10766:SF119">
    <property type="entry name" value="TRANSMEMBRANE 9 SUPERFAMILY MEMBER 5"/>
    <property type="match status" value="1"/>
</dbReference>
<dbReference type="InterPro" id="IPR004240">
    <property type="entry name" value="EMP70"/>
</dbReference>
<evidence type="ECO:0000256" key="5">
    <source>
        <dbReference type="ARBA" id="ARBA00022729"/>
    </source>
</evidence>
<keyword evidence="6" id="KW-0967">Endosome</keyword>
<feature type="transmembrane region" description="Helical" evidence="10">
    <location>
        <begin position="388"/>
        <end position="411"/>
    </location>
</feature>
<dbReference type="GO" id="GO:0000139">
    <property type="term" value="C:Golgi membrane"/>
    <property type="evidence" value="ECO:0007669"/>
    <property type="project" value="UniProtKB-SubCell"/>
</dbReference>
<keyword evidence="9 10" id="KW-0472">Membrane</keyword>
<feature type="signal peptide" evidence="10">
    <location>
        <begin position="1"/>
        <end position="26"/>
    </location>
</feature>
<protein>
    <recommendedName>
        <fullName evidence="10">Transmembrane 9 superfamily member</fullName>
    </recommendedName>
</protein>
<evidence type="ECO:0000313" key="11">
    <source>
        <dbReference type="EMBL" id="SPD27149.1"/>
    </source>
</evidence>
<feature type="transmembrane region" description="Helical" evidence="10">
    <location>
        <begin position="356"/>
        <end position="376"/>
    </location>
</feature>
<comment type="subcellular location">
    <subcellularLocation>
        <location evidence="1">Endosome membrane</location>
        <topology evidence="1">Multi-pass membrane protein</topology>
    </subcellularLocation>
    <subcellularLocation>
        <location evidence="2">Golgi apparatus membrane</location>
        <topology evidence="2">Multi-pass membrane protein</topology>
    </subcellularLocation>
</comment>
<keyword evidence="5 10" id="KW-0732">Signal</keyword>
<dbReference type="Pfam" id="PF02990">
    <property type="entry name" value="EMP70"/>
    <property type="match status" value="2"/>
</dbReference>
<organism evidence="11">
    <name type="scientific">Fagus sylvatica</name>
    <name type="common">Beechnut</name>
    <dbReference type="NCBI Taxonomy" id="28930"/>
    <lineage>
        <taxon>Eukaryota</taxon>
        <taxon>Viridiplantae</taxon>
        <taxon>Streptophyta</taxon>
        <taxon>Embryophyta</taxon>
        <taxon>Tracheophyta</taxon>
        <taxon>Spermatophyta</taxon>
        <taxon>Magnoliopsida</taxon>
        <taxon>eudicotyledons</taxon>
        <taxon>Gunneridae</taxon>
        <taxon>Pentapetalae</taxon>
        <taxon>rosids</taxon>
        <taxon>fabids</taxon>
        <taxon>Fagales</taxon>
        <taxon>Fagaceae</taxon>
        <taxon>Fagus</taxon>
    </lineage>
</organism>
<feature type="chain" id="PRO_5014494482" description="Transmembrane 9 superfamily member" evidence="10">
    <location>
        <begin position="27"/>
        <end position="430"/>
    </location>
</feature>
<name>A0A2N9ISN8_FAGSY</name>
<accession>A0A2N9ISN8</accession>
<reference evidence="11" key="1">
    <citation type="submission" date="2018-02" db="EMBL/GenBank/DDBJ databases">
        <authorList>
            <person name="Cohen D.B."/>
            <person name="Kent A.D."/>
        </authorList>
    </citation>
    <scope>NUCLEOTIDE SEQUENCE</scope>
</reference>
<dbReference type="GO" id="GO:0072657">
    <property type="term" value="P:protein localization to membrane"/>
    <property type="evidence" value="ECO:0007669"/>
    <property type="project" value="TreeGrafter"/>
</dbReference>
<dbReference type="GO" id="GO:0010008">
    <property type="term" value="C:endosome membrane"/>
    <property type="evidence" value="ECO:0007669"/>
    <property type="project" value="UniProtKB-SubCell"/>
</dbReference>
<feature type="transmembrane region" description="Helical" evidence="10">
    <location>
        <begin position="277"/>
        <end position="298"/>
    </location>
</feature>
<evidence type="ECO:0000256" key="4">
    <source>
        <dbReference type="ARBA" id="ARBA00022692"/>
    </source>
</evidence>
<evidence type="ECO:0000256" key="7">
    <source>
        <dbReference type="ARBA" id="ARBA00022989"/>
    </source>
</evidence>
<evidence type="ECO:0000256" key="8">
    <source>
        <dbReference type="ARBA" id="ARBA00023034"/>
    </source>
</evidence>
<gene>
    <name evidence="11" type="ORF">FSB_LOCUS55031</name>
</gene>
<evidence type="ECO:0000256" key="9">
    <source>
        <dbReference type="ARBA" id="ARBA00023136"/>
    </source>
</evidence>
<evidence type="ECO:0000256" key="2">
    <source>
        <dbReference type="ARBA" id="ARBA00004653"/>
    </source>
</evidence>